<dbReference type="SMART" id="SM00487">
    <property type="entry name" value="DEXDc"/>
    <property type="match status" value="1"/>
</dbReference>
<evidence type="ECO:0000259" key="3">
    <source>
        <dbReference type="PROSITE" id="PS50966"/>
    </source>
</evidence>
<feature type="domain" description="Helicase C-terminal" evidence="5">
    <location>
        <begin position="1007"/>
        <end position="1160"/>
    </location>
</feature>
<dbReference type="PANTHER" id="PTHR10799">
    <property type="entry name" value="SNF2/RAD54 HELICASE FAMILY"/>
    <property type="match status" value="1"/>
</dbReference>
<dbReference type="PROSITE" id="PS51192">
    <property type="entry name" value="HELICASE_ATP_BIND_1"/>
    <property type="match status" value="1"/>
</dbReference>
<dbReference type="InterPro" id="IPR000330">
    <property type="entry name" value="SNF2_N"/>
</dbReference>
<dbReference type="Gene3D" id="3.40.50.10810">
    <property type="entry name" value="Tandem AAA-ATPase domain"/>
    <property type="match status" value="1"/>
</dbReference>
<organism evidence="6 7">
    <name type="scientific">Simkania negevensis</name>
    <dbReference type="NCBI Taxonomy" id="83561"/>
    <lineage>
        <taxon>Bacteria</taxon>
        <taxon>Pseudomonadati</taxon>
        <taxon>Chlamydiota</taxon>
        <taxon>Chlamydiia</taxon>
        <taxon>Parachlamydiales</taxon>
        <taxon>Simkaniaceae</taxon>
        <taxon>Simkania</taxon>
    </lineage>
</organism>
<protein>
    <submittedName>
        <fullName evidence="6">SNF2 helicase associated domain-containing protein</fullName>
    </submittedName>
</protein>
<keyword evidence="7" id="KW-1185">Reference proteome</keyword>
<dbReference type="InterPro" id="IPR013663">
    <property type="entry name" value="Helicase_SWF/SNF/SWI_bac"/>
</dbReference>
<name>A0ABS3AV25_9BACT</name>
<dbReference type="PROSITE" id="PS50966">
    <property type="entry name" value="ZF_SWIM"/>
    <property type="match status" value="1"/>
</dbReference>
<dbReference type="Pfam" id="PF04434">
    <property type="entry name" value="SWIM"/>
    <property type="match status" value="1"/>
</dbReference>
<evidence type="ECO:0000313" key="7">
    <source>
        <dbReference type="Proteomes" id="UP000722121"/>
    </source>
</evidence>
<accession>A0ABS3AV25</accession>
<dbReference type="InterPro" id="IPR038718">
    <property type="entry name" value="SNF2-like_sf"/>
</dbReference>
<keyword evidence="2" id="KW-0862">Zinc</keyword>
<keyword evidence="2" id="KW-0863">Zinc-finger</keyword>
<dbReference type="InterPro" id="IPR001650">
    <property type="entry name" value="Helicase_C-like"/>
</dbReference>
<keyword evidence="2" id="KW-0479">Metal-binding</keyword>
<dbReference type="InterPro" id="IPR007527">
    <property type="entry name" value="Znf_SWIM"/>
</dbReference>
<evidence type="ECO:0000256" key="2">
    <source>
        <dbReference type="PROSITE-ProRule" id="PRU00325"/>
    </source>
</evidence>
<dbReference type="PROSITE" id="PS51194">
    <property type="entry name" value="HELICASE_CTER"/>
    <property type="match status" value="1"/>
</dbReference>
<dbReference type="InterPro" id="IPR027417">
    <property type="entry name" value="P-loop_NTPase"/>
</dbReference>
<dbReference type="Gene3D" id="3.40.50.300">
    <property type="entry name" value="P-loop containing nucleotide triphosphate hydrolases"/>
    <property type="match status" value="1"/>
</dbReference>
<dbReference type="EMBL" id="JAFITR010000029">
    <property type="protein sequence ID" value="MBN4066832.1"/>
    <property type="molecule type" value="Genomic_DNA"/>
</dbReference>
<dbReference type="CDD" id="cd18793">
    <property type="entry name" value="SF2_C_SNF"/>
    <property type="match status" value="1"/>
</dbReference>
<sequence>MLNFRKIKQDFSSNILKQGRDDFIQNKVIAAKALKLTSNTLRISGRVQGNFENSYENEIEIDRMESEVIDSNCDCPYHYDCQHIAALLFYLEENINKILVDFSKSEKKNAEESTTNTSIADEGIVKTLQAAEGIERTRLRKKHDREALEEYKLASGILGCSPYFLPKEEISEDKAELAIICNKESFTRKIDKRLPEIQIALRLPFRSKPLYVPSVKIFFDGIRNQEPIFISGKKYFFSYRSFNEPSRELLNLTIDHARFFDSLSESYQRFAKMEWEAMGTLLAKGYELLRHQLMASGYTEQLERQQQIPCFYLDTLESPLLYSPTPAELQFEIEILDVPSKHTKKIFLQPKIEIPGSAISPEEGVLFECAKPGLIHARSYYRFGPHIRRAHLRHLSTLRNIAIPLSLFGTFIENALPELQRFAKVNNQKVLNDIVTLPFVGEMSARCKIEYLNGELEAKLYFLYNEIEIPATNQELSVEHIHTFTTEEGILARNLTEEHQLINRLFPDFIFNQTTGSFIAKTEKKVVEFMTEVIPANRDRVTFDCPENLLNQFIYDNTKISLALKGSNHINKYTIEMKVDGDLEGTEIDYLWECIQARKNYIELKTATNKIKKSGKGSGIKQRILILDLGKLTPVVQIFDEMGIKKIANSTIDRPLWSLTTIREGLFDGLPVTFSMSPKIKGLQKQILGTHAIDPTPIPKEIQATLRNYQVDGVHWLERLRTMHLSGILADDMGLGKTLQAIVAIAQNKALDPKNNKPALVVCPTSLLYNWQEEFHKFSPKLKTTVIDGTPQQRKRNIQAKRKCDAFITSYNLLQKDINFYQDNSYSYIILDEAQHIKNRMTRNAKSVKMLSADHRLILTGTPIENSLDELWSLFDFLMPGLLSSYERFVEKYIRNPGYTEGKDLKALRSKVSPFILRRMKEDVLSDLPPVSEILYHCHLTPKQQQLYSSYAKSAREELQQLVKKEGFEKVQIHILATLTRLKQICCHPAIFAQETVKRTDSSKFDLLIELLTSLVEGGHKTVIFSQYTKMLAIMREELESMGMQFCYLDGSSKNRLDIVKKFNNDPAIPIFLVSLKAGGTGLNLTGADTVIHYDMWWNPAVENQATDRIHRIGQNKPVCSYKLVTLGTIEEKILELQKRKKGLVKKVVNCDDEALSKLKWEEVLELLQT</sequence>
<feature type="domain" description="SWIM-type" evidence="3">
    <location>
        <begin position="55"/>
        <end position="92"/>
    </location>
</feature>
<dbReference type="Pfam" id="PF00176">
    <property type="entry name" value="SNF2-rel_dom"/>
    <property type="match status" value="1"/>
</dbReference>
<reference evidence="6 7" key="1">
    <citation type="submission" date="2021-02" db="EMBL/GenBank/DDBJ databases">
        <title>Activity-based single-cell genomes from oceanic crustal fluid captures similar information to metagenomic and metatranscriptomic surveys with orders of magnitude less sampling.</title>
        <authorList>
            <person name="D'Angelo T.S."/>
            <person name="Orcutt B.N."/>
        </authorList>
    </citation>
    <scope>NUCLEOTIDE SEQUENCE [LARGE SCALE GENOMIC DNA]</scope>
    <source>
        <strain evidence="6">AH-315-G07</strain>
    </source>
</reference>
<dbReference type="Pfam" id="PF00271">
    <property type="entry name" value="Helicase_C"/>
    <property type="match status" value="1"/>
</dbReference>
<dbReference type="CDD" id="cd18012">
    <property type="entry name" value="DEXQc_arch_SWI2_SNF2"/>
    <property type="match status" value="1"/>
</dbReference>
<dbReference type="Pfam" id="PF08455">
    <property type="entry name" value="SNF2_assoc"/>
    <property type="match status" value="1"/>
</dbReference>
<dbReference type="SMART" id="SM00490">
    <property type="entry name" value="HELICc"/>
    <property type="match status" value="1"/>
</dbReference>
<evidence type="ECO:0000256" key="1">
    <source>
        <dbReference type="ARBA" id="ARBA00022801"/>
    </source>
</evidence>
<dbReference type="SUPFAM" id="SSF52540">
    <property type="entry name" value="P-loop containing nucleoside triphosphate hydrolases"/>
    <property type="match status" value="2"/>
</dbReference>
<dbReference type="Proteomes" id="UP000722121">
    <property type="component" value="Unassembled WGS sequence"/>
</dbReference>
<comment type="caution">
    <text evidence="6">The sequence shown here is derived from an EMBL/GenBank/DDBJ whole genome shotgun (WGS) entry which is preliminary data.</text>
</comment>
<evidence type="ECO:0000259" key="5">
    <source>
        <dbReference type="PROSITE" id="PS51194"/>
    </source>
</evidence>
<evidence type="ECO:0000313" key="6">
    <source>
        <dbReference type="EMBL" id="MBN4066832.1"/>
    </source>
</evidence>
<gene>
    <name evidence="6" type="ORF">JYU14_01980</name>
</gene>
<evidence type="ECO:0000259" key="4">
    <source>
        <dbReference type="PROSITE" id="PS51192"/>
    </source>
</evidence>
<keyword evidence="1" id="KW-0378">Hydrolase</keyword>
<proteinExistence type="predicted"/>
<feature type="domain" description="Helicase ATP-binding" evidence="4">
    <location>
        <begin position="718"/>
        <end position="881"/>
    </location>
</feature>
<dbReference type="InterPro" id="IPR014001">
    <property type="entry name" value="Helicase_ATP-bd"/>
</dbReference>
<dbReference type="InterPro" id="IPR049730">
    <property type="entry name" value="SNF2/RAD54-like_C"/>
</dbReference>